<evidence type="ECO:0000256" key="9">
    <source>
        <dbReference type="ARBA" id="ARBA00023235"/>
    </source>
</evidence>
<dbReference type="InterPro" id="IPR043169">
    <property type="entry name" value="PMM_cap"/>
</dbReference>
<feature type="binding site" evidence="11">
    <location>
        <position position="161"/>
    </location>
    <ligand>
        <name>alpha-D-mannose 1-phosphate</name>
        <dbReference type="ChEBI" id="CHEBI:58409"/>
    </ligand>
</feature>
<evidence type="ECO:0000256" key="11">
    <source>
        <dbReference type="PIRSR" id="PIRSR605002-2"/>
    </source>
</evidence>
<gene>
    <name evidence="14" type="ORF">N7530_002206</name>
</gene>
<comment type="function">
    <text evidence="13">Involved in the synthesis of the GDP-mannose and dolichol-phosphate-mannose required for a number of critical mannosyl transfer reactions.</text>
</comment>
<dbReference type="EMBL" id="JAPWDO010000001">
    <property type="protein sequence ID" value="KAJ5487906.1"/>
    <property type="molecule type" value="Genomic_DNA"/>
</dbReference>
<dbReference type="SUPFAM" id="SSF56784">
    <property type="entry name" value="HAD-like"/>
    <property type="match status" value="1"/>
</dbReference>
<accession>A0A9X0BXF9</accession>
<feature type="binding site" evidence="12">
    <location>
        <position position="24"/>
    </location>
    <ligand>
        <name>Mg(2+)</name>
        <dbReference type="ChEBI" id="CHEBI:18420"/>
        <label>1</label>
    </ligand>
</feature>
<evidence type="ECO:0000256" key="8">
    <source>
        <dbReference type="ARBA" id="ARBA00022842"/>
    </source>
</evidence>
<dbReference type="GO" id="GO:0004615">
    <property type="term" value="F:phosphomannomutase activity"/>
    <property type="evidence" value="ECO:0007669"/>
    <property type="project" value="UniProtKB-EC"/>
</dbReference>
<evidence type="ECO:0000256" key="13">
    <source>
        <dbReference type="RuleBase" id="RU361118"/>
    </source>
</evidence>
<evidence type="ECO:0000256" key="1">
    <source>
        <dbReference type="ARBA" id="ARBA00004496"/>
    </source>
</evidence>
<keyword evidence="9 13" id="KW-0413">Isomerase</keyword>
<dbReference type="PANTHER" id="PTHR10466:SF0">
    <property type="entry name" value="PHOSPHOMANNOMUTASE"/>
    <property type="match status" value="1"/>
</dbReference>
<feature type="binding site" evidence="12">
    <location>
        <position position="26"/>
    </location>
    <ligand>
        <name>Mg(2+)</name>
        <dbReference type="ChEBI" id="CHEBI:18420"/>
        <label>1</label>
    </ligand>
</feature>
<feature type="binding site" evidence="12">
    <location>
        <position position="242"/>
    </location>
    <ligand>
        <name>Mg(2+)</name>
        <dbReference type="ChEBI" id="CHEBI:18420"/>
        <label>1</label>
    </ligand>
</feature>
<comment type="similarity">
    <text evidence="3 13">Belongs to the eukaryotic PMM family.</text>
</comment>
<dbReference type="EC" id="5.4.2.8" evidence="5 13"/>
<dbReference type="GO" id="GO:0009298">
    <property type="term" value="P:GDP-mannose biosynthetic process"/>
    <property type="evidence" value="ECO:0007669"/>
    <property type="project" value="InterPro"/>
</dbReference>
<feature type="binding site" evidence="12">
    <location>
        <position position="259"/>
    </location>
    <ligand>
        <name>Mg(2+)</name>
        <dbReference type="ChEBI" id="CHEBI:18420"/>
        <label>1</label>
    </ligand>
</feature>
<dbReference type="InterPro" id="IPR036412">
    <property type="entry name" value="HAD-like_sf"/>
</dbReference>
<feature type="active site" description="Nucleophile" evidence="10">
    <location>
        <position position="24"/>
    </location>
</feature>
<dbReference type="GO" id="GO:0006013">
    <property type="term" value="P:mannose metabolic process"/>
    <property type="evidence" value="ECO:0007669"/>
    <property type="project" value="TreeGrafter"/>
</dbReference>
<evidence type="ECO:0000256" key="2">
    <source>
        <dbReference type="ARBA" id="ARBA00004699"/>
    </source>
</evidence>
<keyword evidence="8 12" id="KW-0460">Magnesium</keyword>
<dbReference type="SFLD" id="SFLDF00445">
    <property type="entry name" value="alpha-phosphomannomutase"/>
    <property type="match status" value="1"/>
</dbReference>
<evidence type="ECO:0000256" key="3">
    <source>
        <dbReference type="ARBA" id="ARBA00009736"/>
    </source>
</evidence>
<dbReference type="FunFam" id="3.30.1240.20:FF:000001">
    <property type="entry name" value="Phosphomannomutase"/>
    <property type="match status" value="1"/>
</dbReference>
<dbReference type="NCBIfam" id="TIGR01484">
    <property type="entry name" value="HAD-SF-IIB"/>
    <property type="match status" value="1"/>
</dbReference>
<dbReference type="CDD" id="cd02585">
    <property type="entry name" value="HAD_PMM"/>
    <property type="match status" value="1"/>
</dbReference>
<organism evidence="14 15">
    <name type="scientific">Penicillium desertorum</name>
    <dbReference type="NCBI Taxonomy" id="1303715"/>
    <lineage>
        <taxon>Eukaryota</taxon>
        <taxon>Fungi</taxon>
        <taxon>Dikarya</taxon>
        <taxon>Ascomycota</taxon>
        <taxon>Pezizomycotina</taxon>
        <taxon>Eurotiomycetes</taxon>
        <taxon>Eurotiomycetidae</taxon>
        <taxon>Eurotiales</taxon>
        <taxon>Aspergillaceae</taxon>
        <taxon>Penicillium</taxon>
    </lineage>
</organism>
<feature type="binding site" evidence="11">
    <location>
        <position position="37"/>
    </location>
    <ligand>
        <name>alpha-D-mannose 1-phosphate</name>
        <dbReference type="ChEBI" id="CHEBI:58409"/>
    </ligand>
</feature>
<comment type="pathway">
    <text evidence="2 13">Nucleotide-sugar biosynthesis; GDP-alpha-D-mannose biosynthesis; alpha-D-mannose 1-phosphate from D-fructose 6-phosphate: step 2/2.</text>
</comment>
<keyword evidence="6 13" id="KW-0963">Cytoplasm</keyword>
<evidence type="ECO:0000256" key="7">
    <source>
        <dbReference type="ARBA" id="ARBA00022723"/>
    </source>
</evidence>
<dbReference type="OrthoDB" id="10264771at2759"/>
<comment type="subunit">
    <text evidence="4 13">Homodimer.</text>
</comment>
<evidence type="ECO:0000256" key="4">
    <source>
        <dbReference type="ARBA" id="ARBA00011738"/>
    </source>
</evidence>
<evidence type="ECO:0000256" key="5">
    <source>
        <dbReference type="ARBA" id="ARBA00012730"/>
    </source>
</evidence>
<dbReference type="Gene3D" id="3.40.50.1000">
    <property type="entry name" value="HAD superfamily/HAD-like"/>
    <property type="match status" value="1"/>
</dbReference>
<dbReference type="AlphaFoldDB" id="A0A9X0BXF9"/>
<dbReference type="PANTHER" id="PTHR10466">
    <property type="entry name" value="PHOSPHOMANNOMUTASE"/>
    <property type="match status" value="1"/>
</dbReference>
<dbReference type="SFLD" id="SFLDG01140">
    <property type="entry name" value="C2.B:_Phosphomannomutase_and_P"/>
    <property type="match status" value="1"/>
</dbReference>
<dbReference type="Pfam" id="PF03332">
    <property type="entry name" value="PMM"/>
    <property type="match status" value="1"/>
</dbReference>
<dbReference type="SFLD" id="SFLDG01143">
    <property type="entry name" value="C2.B.3:_Phosphomannomutase_Lik"/>
    <property type="match status" value="1"/>
</dbReference>
<feature type="binding site" evidence="11">
    <location>
        <position position="168"/>
    </location>
    <ligand>
        <name>alpha-D-mannose 1-phosphate</name>
        <dbReference type="ChEBI" id="CHEBI:58409"/>
    </ligand>
</feature>
<name>A0A9X0BXF9_9EURO</name>
<keyword evidence="7 12" id="KW-0479">Metal-binding</keyword>
<evidence type="ECO:0000313" key="15">
    <source>
        <dbReference type="Proteomes" id="UP001147760"/>
    </source>
</evidence>
<evidence type="ECO:0000313" key="14">
    <source>
        <dbReference type="EMBL" id="KAJ5487906.1"/>
    </source>
</evidence>
<dbReference type="InterPro" id="IPR023214">
    <property type="entry name" value="HAD_sf"/>
</dbReference>
<comment type="subcellular location">
    <subcellularLocation>
        <location evidence="1 13">Cytoplasm</location>
    </subcellularLocation>
</comment>
<dbReference type="SFLD" id="SFLDS00003">
    <property type="entry name" value="Haloacid_Dehalogenase"/>
    <property type="match status" value="1"/>
</dbReference>
<feature type="binding site" evidence="12">
    <location>
        <position position="254"/>
    </location>
    <ligand>
        <name>Mg(2+)</name>
        <dbReference type="ChEBI" id="CHEBI:18420"/>
        <label>1</label>
    </ligand>
</feature>
<keyword evidence="15" id="KW-1185">Reference proteome</keyword>
<reference evidence="14" key="2">
    <citation type="journal article" date="2023" name="IMA Fungus">
        <title>Comparative genomic study of the Penicillium genus elucidates a diverse pangenome and 15 lateral gene transfer events.</title>
        <authorList>
            <person name="Petersen C."/>
            <person name="Sorensen T."/>
            <person name="Nielsen M.R."/>
            <person name="Sondergaard T.E."/>
            <person name="Sorensen J.L."/>
            <person name="Fitzpatrick D.A."/>
            <person name="Frisvad J.C."/>
            <person name="Nielsen K.L."/>
        </authorList>
    </citation>
    <scope>NUCLEOTIDE SEQUENCE</scope>
    <source>
        <strain evidence="14">IBT 17660</strain>
    </source>
</reference>
<proteinExistence type="inferred from homology"/>
<feature type="binding site" evidence="11">
    <location>
        <position position="206"/>
    </location>
    <ligand>
        <name>alpha-D-mannose 1-phosphate</name>
        <dbReference type="ChEBI" id="CHEBI:58409"/>
    </ligand>
</feature>
<reference evidence="14" key="1">
    <citation type="submission" date="2022-12" db="EMBL/GenBank/DDBJ databases">
        <authorList>
            <person name="Petersen C."/>
        </authorList>
    </citation>
    <scope>NUCLEOTIDE SEQUENCE</scope>
    <source>
        <strain evidence="14">IBT 17660</strain>
    </source>
</reference>
<evidence type="ECO:0000256" key="6">
    <source>
        <dbReference type="ARBA" id="ARBA00022490"/>
    </source>
</evidence>
<dbReference type="GO" id="GO:0005829">
    <property type="term" value="C:cytosol"/>
    <property type="evidence" value="ECO:0007669"/>
    <property type="project" value="TreeGrafter"/>
</dbReference>
<feature type="binding site" evidence="11">
    <location>
        <position position="150"/>
    </location>
    <ligand>
        <name>alpha-D-mannose 1-phosphate</name>
        <dbReference type="ChEBI" id="CHEBI:58409"/>
    </ligand>
</feature>
<dbReference type="GO" id="GO:0046872">
    <property type="term" value="F:metal ion binding"/>
    <property type="evidence" value="ECO:0007669"/>
    <property type="project" value="UniProtKB-KW"/>
</dbReference>
<feature type="binding site" evidence="11">
    <location>
        <position position="208"/>
    </location>
    <ligand>
        <name>alpha-D-mannose 1-phosphate</name>
        <dbReference type="ChEBI" id="CHEBI:58409"/>
    </ligand>
</feature>
<feature type="active site" description="Proton donor/acceptor" evidence="10">
    <location>
        <position position="26"/>
    </location>
</feature>
<sequence>MTEAASVYPSLEDRPIKNTVVLFDVDETLTPRDGDARVAVSIAPQVRHWIRSSPPNKRTHPVPNTIQVGGSNLVKQQEQLGSSTVDVTTMFDFCFSENGLTAFRLGESLASNNFIQWLGEDKYQALVDFVLKYIANTKLPRKRGTFVEFRNGMVNISPVGRAASVEERDEFEAYDKIHNIRKNLVESLKKEFPDYGLTYSIGGQISFDVFPTGWDKTYCLQHIEAEKGISGIDYKTIHFFGDKTFVGGNDYEIYEDPRTIGHSVDGPQDTMDQLKKLFDL</sequence>
<dbReference type="Proteomes" id="UP001147760">
    <property type="component" value="Unassembled WGS sequence"/>
</dbReference>
<comment type="caution">
    <text evidence="14">The sequence shown here is derived from an EMBL/GenBank/DDBJ whole genome shotgun (WGS) entry which is preliminary data.</text>
</comment>
<protein>
    <recommendedName>
        <fullName evidence="5 13">Phosphomannomutase</fullName>
        <ecNumber evidence="5 13">5.4.2.8</ecNumber>
    </recommendedName>
</protein>
<comment type="catalytic activity">
    <reaction evidence="13">
        <text>alpha-D-mannose 1-phosphate = D-mannose 6-phosphate</text>
        <dbReference type="Rhea" id="RHEA:11140"/>
        <dbReference type="ChEBI" id="CHEBI:58409"/>
        <dbReference type="ChEBI" id="CHEBI:58735"/>
        <dbReference type="EC" id="5.4.2.8"/>
    </reaction>
</comment>
<comment type="cofactor">
    <cofactor evidence="12">
        <name>Mg(2+)</name>
        <dbReference type="ChEBI" id="CHEBI:18420"/>
    </cofactor>
</comment>
<feature type="binding site" evidence="12">
    <location>
        <position position="256"/>
    </location>
    <ligand>
        <name>Mg(2+)</name>
        <dbReference type="ChEBI" id="CHEBI:18420"/>
        <label>1</label>
    </ligand>
</feature>
<evidence type="ECO:0000256" key="12">
    <source>
        <dbReference type="PIRSR" id="PIRSR605002-3"/>
    </source>
</evidence>
<dbReference type="InterPro" id="IPR006379">
    <property type="entry name" value="HAD-SF_hydro_IIB"/>
</dbReference>
<dbReference type="InterPro" id="IPR005002">
    <property type="entry name" value="PMM"/>
</dbReference>
<dbReference type="GO" id="GO:0006487">
    <property type="term" value="P:protein N-linked glycosylation"/>
    <property type="evidence" value="ECO:0007669"/>
    <property type="project" value="TreeGrafter"/>
</dbReference>
<dbReference type="Gene3D" id="3.30.1240.20">
    <property type="match status" value="1"/>
</dbReference>
<evidence type="ECO:0000256" key="10">
    <source>
        <dbReference type="PIRSR" id="PIRSR605002-1"/>
    </source>
</evidence>